<evidence type="ECO:0000313" key="1">
    <source>
        <dbReference type="EMBL" id="KAL0565538.1"/>
    </source>
</evidence>
<gene>
    <name evidence="1" type="ORF">V5O48_016486</name>
</gene>
<reference evidence="1 2" key="1">
    <citation type="submission" date="2024-02" db="EMBL/GenBank/DDBJ databases">
        <title>A draft genome for the cacao thread blight pathogen Marasmius crinis-equi.</title>
        <authorList>
            <person name="Cohen S.P."/>
            <person name="Baruah I.K."/>
            <person name="Amoako-Attah I."/>
            <person name="Bukari Y."/>
            <person name="Meinhardt L.W."/>
            <person name="Bailey B.A."/>
        </authorList>
    </citation>
    <scope>NUCLEOTIDE SEQUENCE [LARGE SCALE GENOMIC DNA]</scope>
    <source>
        <strain evidence="1 2">GH-76</strain>
    </source>
</reference>
<organism evidence="1 2">
    <name type="scientific">Marasmius crinis-equi</name>
    <dbReference type="NCBI Taxonomy" id="585013"/>
    <lineage>
        <taxon>Eukaryota</taxon>
        <taxon>Fungi</taxon>
        <taxon>Dikarya</taxon>
        <taxon>Basidiomycota</taxon>
        <taxon>Agaricomycotina</taxon>
        <taxon>Agaricomycetes</taxon>
        <taxon>Agaricomycetidae</taxon>
        <taxon>Agaricales</taxon>
        <taxon>Marasmiineae</taxon>
        <taxon>Marasmiaceae</taxon>
        <taxon>Marasmius</taxon>
    </lineage>
</organism>
<dbReference type="Proteomes" id="UP001465976">
    <property type="component" value="Unassembled WGS sequence"/>
</dbReference>
<keyword evidence="2" id="KW-1185">Reference proteome</keyword>
<accession>A0ABR3ERR4</accession>
<evidence type="ECO:0000313" key="2">
    <source>
        <dbReference type="Proteomes" id="UP001465976"/>
    </source>
</evidence>
<proteinExistence type="predicted"/>
<comment type="caution">
    <text evidence="1">The sequence shown here is derived from an EMBL/GenBank/DDBJ whole genome shotgun (WGS) entry which is preliminary data.</text>
</comment>
<name>A0ABR3ERR4_9AGAR</name>
<protein>
    <submittedName>
        <fullName evidence="1">Uncharacterized protein</fullName>
    </submittedName>
</protein>
<sequence length="69" mass="7993">MRRAQLELQRLKSAMRERSPEQILWETPSLTCSSPSSFTTQSYSDYSETETVFADSLPPEETTFYQHNA</sequence>
<dbReference type="EMBL" id="JBAHYK010002221">
    <property type="protein sequence ID" value="KAL0565538.1"/>
    <property type="molecule type" value="Genomic_DNA"/>
</dbReference>